<keyword evidence="1" id="KW-0449">Lipoprotein</keyword>
<comment type="caution">
    <text evidence="1">The sequence shown here is derived from an EMBL/GenBank/DDBJ whole genome shotgun (WGS) entry which is preliminary data.</text>
</comment>
<reference evidence="1 2" key="1">
    <citation type="submission" date="2020-03" db="EMBL/GenBank/DDBJ databases">
        <title>Genomic Encyclopedia of Type Strains, Phase IV (KMG-IV): sequencing the most valuable type-strain genomes for metagenomic binning, comparative biology and taxonomic classification.</title>
        <authorList>
            <person name="Goeker M."/>
        </authorList>
    </citation>
    <scope>NUCLEOTIDE SEQUENCE [LARGE SCALE GENOMIC DNA]</scope>
    <source>
        <strain evidence="1 2">DSM 7225</strain>
    </source>
</reference>
<proteinExistence type="predicted"/>
<gene>
    <name evidence="1" type="ORF">GGR89_004357</name>
</gene>
<keyword evidence="2" id="KW-1185">Reference proteome</keyword>
<protein>
    <submittedName>
        <fullName evidence="1">Putative lipoprotein with Yx(FWY)xxD motif</fullName>
    </submittedName>
</protein>
<sequence length="88" mass="9527">MTLYVFDKDSADRSVCNGACAANWPPVVAAPGFPAHGDWSIVTRDDGSRQWAYRGHPLYRWAKDAKPGDITGDGLLNGAWHVALADAK</sequence>
<dbReference type="Proteomes" id="UP000531251">
    <property type="component" value="Unassembled WGS sequence"/>
</dbReference>
<dbReference type="PANTHER" id="PTHR39335:SF1">
    <property type="entry name" value="BLL4220 PROTEIN"/>
    <property type="match status" value="1"/>
</dbReference>
<dbReference type="PANTHER" id="PTHR39335">
    <property type="entry name" value="BLL4220 PROTEIN"/>
    <property type="match status" value="1"/>
</dbReference>
<dbReference type="GO" id="GO:0043448">
    <property type="term" value="P:alkane catabolic process"/>
    <property type="evidence" value="ECO:0007669"/>
    <property type="project" value="TreeGrafter"/>
</dbReference>
<organism evidence="1 2">
    <name type="scientific">Sphingomonas trueperi</name>
    <dbReference type="NCBI Taxonomy" id="53317"/>
    <lineage>
        <taxon>Bacteria</taxon>
        <taxon>Pseudomonadati</taxon>
        <taxon>Pseudomonadota</taxon>
        <taxon>Alphaproteobacteria</taxon>
        <taxon>Sphingomonadales</taxon>
        <taxon>Sphingomonadaceae</taxon>
        <taxon>Sphingomonas</taxon>
    </lineage>
</organism>
<dbReference type="Pfam" id="PF03640">
    <property type="entry name" value="Lipoprotein_15"/>
    <property type="match status" value="2"/>
</dbReference>
<dbReference type="InterPro" id="IPR005297">
    <property type="entry name" value="Lipoprotein_repeat"/>
</dbReference>
<evidence type="ECO:0000313" key="2">
    <source>
        <dbReference type="Proteomes" id="UP000531251"/>
    </source>
</evidence>
<dbReference type="InterPro" id="IPR014558">
    <property type="entry name" value="UCP029720"/>
</dbReference>
<dbReference type="EMBL" id="JAATJB010000027">
    <property type="protein sequence ID" value="NJC00009.1"/>
    <property type="molecule type" value="Genomic_DNA"/>
</dbReference>
<evidence type="ECO:0000313" key="1">
    <source>
        <dbReference type="EMBL" id="NJC00009.1"/>
    </source>
</evidence>
<dbReference type="AlphaFoldDB" id="A0A7X6BET7"/>
<accession>A0A7X6BET7</accession>
<dbReference type="PIRSF" id="PIRSF029720">
    <property type="entry name" value="UCP029720"/>
    <property type="match status" value="1"/>
</dbReference>
<name>A0A7X6BET7_9SPHN</name>